<dbReference type="PANTHER" id="PTHR21521:SF0">
    <property type="entry name" value="AMUN, ISOFORM A"/>
    <property type="match status" value="1"/>
</dbReference>
<dbReference type="AlphaFoldDB" id="A0A6D2HJB1"/>
<evidence type="ECO:0000256" key="1">
    <source>
        <dbReference type="SAM" id="MobiDB-lite"/>
    </source>
</evidence>
<dbReference type="OrthoDB" id="8249012at2759"/>
<keyword evidence="3" id="KW-1185">Reference proteome</keyword>
<accession>A0A6D2HJB1</accession>
<dbReference type="PANTHER" id="PTHR21521">
    <property type="entry name" value="AMUN, ISOFORM A"/>
    <property type="match status" value="1"/>
</dbReference>
<protein>
    <recommendedName>
        <fullName evidence="4">HhH-GPD domain-containing protein</fullName>
    </recommendedName>
</protein>
<name>A0A6D2HJB1_9BRAS</name>
<feature type="region of interest" description="Disordered" evidence="1">
    <location>
        <begin position="193"/>
        <end position="223"/>
    </location>
</feature>
<evidence type="ECO:0000313" key="2">
    <source>
        <dbReference type="EMBL" id="CAA7016208.1"/>
    </source>
</evidence>
<dbReference type="Proteomes" id="UP000467841">
    <property type="component" value="Unassembled WGS sequence"/>
</dbReference>
<proteinExistence type="predicted"/>
<evidence type="ECO:0000313" key="3">
    <source>
        <dbReference type="Proteomes" id="UP000467841"/>
    </source>
</evidence>
<gene>
    <name evidence="2" type="ORF">MERR_LOCUS3443</name>
</gene>
<reference evidence="2" key="1">
    <citation type="submission" date="2020-01" db="EMBL/GenBank/DDBJ databases">
        <authorList>
            <person name="Mishra B."/>
        </authorList>
    </citation>
    <scope>NUCLEOTIDE SEQUENCE [LARGE SCALE GENOMIC DNA]</scope>
</reference>
<dbReference type="EMBL" id="CACVBM020000222">
    <property type="protein sequence ID" value="CAA7016208.1"/>
    <property type="molecule type" value="Genomic_DNA"/>
</dbReference>
<comment type="caution">
    <text evidence="2">The sequence shown here is derived from an EMBL/GenBank/DDBJ whole genome shotgun (WGS) entry which is preliminary data.</text>
</comment>
<evidence type="ECO:0008006" key="4">
    <source>
        <dbReference type="Google" id="ProtNLM"/>
    </source>
</evidence>
<sequence length="223" mass="25008">MELDFKSSDVGAWKEALSSYDSRIESLNKPDLVSLDQFYRVKLPSLLHDRDPNPYLTTSELSQLMKWKLSRGKWRPRLLDFVSSLDDSAVKSASEKAFKSLPDISQAVKELTVLKGVGPATASAVLAAYAPDIAPFMSDEAMEVALGNSKDYSLKRYLLFVTKLQDKAKELKLKGEWDGASDIERALWSVTLRSKSKSKPEKGSSEKKRKRQESQNSLGKEDK</sequence>
<organism evidence="2 3">
    <name type="scientific">Microthlaspi erraticum</name>
    <dbReference type="NCBI Taxonomy" id="1685480"/>
    <lineage>
        <taxon>Eukaryota</taxon>
        <taxon>Viridiplantae</taxon>
        <taxon>Streptophyta</taxon>
        <taxon>Embryophyta</taxon>
        <taxon>Tracheophyta</taxon>
        <taxon>Spermatophyta</taxon>
        <taxon>Magnoliopsida</taxon>
        <taxon>eudicotyledons</taxon>
        <taxon>Gunneridae</taxon>
        <taxon>Pentapetalae</taxon>
        <taxon>rosids</taxon>
        <taxon>malvids</taxon>
        <taxon>Brassicales</taxon>
        <taxon>Brassicaceae</taxon>
        <taxon>Coluteocarpeae</taxon>
        <taxon>Microthlaspi</taxon>
    </lineage>
</organism>